<sequence length="357" mass="41628">MELYLHTNKDLRCARRRTSGGSITSALCPANPTWSSDNDEVMLTAECLMQPQAGSVWSSNPETAASMKIFTSVMLHAWRQRRAEVRNLQSEVDNLQKRAMQRKNELHVCNTLMRVEKKRCQELQLQLNHSNLSINQVRSSCEKLSSSLVNLSADKEMLERELDQCKEEYEDLHLVFKKNKDELLNALLDQRNLQQHLCQEQRTILQLTMDKDHLMDELSKLRKSADDYERREHTYIIELSQKNEMFSNMRTTIEALETQISDLKRSSNTELAKLREMEKLKGLELVTLRQQLENPKSSNCQPNLLSKTALLTREYSLSQVWTRIYYYTTNAVFFLWLILLPSKSVRNGCMPPTHSIR</sequence>
<protein>
    <submittedName>
        <fullName evidence="2">CG5050</fullName>
    </submittedName>
</protein>
<organism evidence="2 3">
    <name type="scientific">Drosophila busckii</name>
    <name type="common">Fruit fly</name>
    <dbReference type="NCBI Taxonomy" id="30019"/>
    <lineage>
        <taxon>Eukaryota</taxon>
        <taxon>Metazoa</taxon>
        <taxon>Ecdysozoa</taxon>
        <taxon>Arthropoda</taxon>
        <taxon>Hexapoda</taxon>
        <taxon>Insecta</taxon>
        <taxon>Pterygota</taxon>
        <taxon>Neoptera</taxon>
        <taxon>Endopterygota</taxon>
        <taxon>Diptera</taxon>
        <taxon>Brachycera</taxon>
        <taxon>Muscomorpha</taxon>
        <taxon>Ephydroidea</taxon>
        <taxon>Drosophilidae</taxon>
        <taxon>Drosophila</taxon>
    </lineage>
</organism>
<feature type="coiled-coil region" evidence="1">
    <location>
        <begin position="141"/>
        <end position="175"/>
    </location>
</feature>
<evidence type="ECO:0000313" key="2">
    <source>
        <dbReference type="EMBL" id="ALC40092.1"/>
    </source>
</evidence>
<accession>A0A0M4EGY4</accession>
<name>A0A0M4EGY4_DROBS</name>
<evidence type="ECO:0000256" key="1">
    <source>
        <dbReference type="SAM" id="Coils"/>
    </source>
</evidence>
<evidence type="ECO:0000313" key="3">
    <source>
        <dbReference type="Proteomes" id="UP000494163"/>
    </source>
</evidence>
<feature type="coiled-coil region" evidence="1">
    <location>
        <begin position="78"/>
        <end position="105"/>
    </location>
</feature>
<keyword evidence="1" id="KW-0175">Coiled coil</keyword>
<keyword evidence="3" id="KW-1185">Reference proteome</keyword>
<feature type="coiled-coil region" evidence="1">
    <location>
        <begin position="211"/>
        <end position="266"/>
    </location>
</feature>
<dbReference type="Proteomes" id="UP000494163">
    <property type="component" value="Chromosome 2L"/>
</dbReference>
<dbReference type="EMBL" id="CP012523">
    <property type="protein sequence ID" value="ALC40092.1"/>
    <property type="molecule type" value="Genomic_DNA"/>
</dbReference>
<gene>
    <name evidence="2" type="ORF">Dbus_chr2Lg2177</name>
</gene>
<proteinExistence type="predicted"/>
<dbReference type="AlphaFoldDB" id="A0A0M4EGY4"/>
<dbReference type="OMA" id="ARKSCEM"/>
<dbReference type="OrthoDB" id="7694231at2759"/>
<reference evidence="2 3" key="1">
    <citation type="submission" date="2015-08" db="EMBL/GenBank/DDBJ databases">
        <title>Ancestral chromatin configuration constrains chromatin evolution on differentiating sex chromosomes in Drosophila.</title>
        <authorList>
            <person name="Zhou Q."/>
            <person name="Bachtrog D."/>
        </authorList>
    </citation>
    <scope>NUCLEOTIDE SEQUENCE [LARGE SCALE GENOMIC DNA]</scope>
    <source>
        <tissue evidence="2">Whole larvae</tissue>
    </source>
</reference>
<dbReference type="SMR" id="A0A0M4EGY4"/>